<name>A0A9Q0RTG2_BLOTA</name>
<evidence type="ECO:0000313" key="4">
    <source>
        <dbReference type="EMBL" id="KAJ6225356.1"/>
    </source>
</evidence>
<feature type="domain" description="Arrestin C-terminal-like" evidence="3">
    <location>
        <begin position="168"/>
        <end position="302"/>
    </location>
</feature>
<dbReference type="PANTHER" id="PTHR11188">
    <property type="entry name" value="ARRESTIN DOMAIN CONTAINING PROTEIN"/>
    <property type="match status" value="1"/>
</dbReference>
<gene>
    <name evidence="4" type="ORF">RDWZM_003901</name>
</gene>
<feature type="compositionally biased region" description="Low complexity" evidence="2">
    <location>
        <begin position="370"/>
        <end position="398"/>
    </location>
</feature>
<dbReference type="GO" id="GO:0015031">
    <property type="term" value="P:protein transport"/>
    <property type="evidence" value="ECO:0007669"/>
    <property type="project" value="TreeGrafter"/>
</dbReference>
<dbReference type="Gene3D" id="2.60.40.640">
    <property type="match status" value="2"/>
</dbReference>
<dbReference type="PANTHER" id="PTHR11188:SF144">
    <property type="entry name" value="ARRESTIN C-TERMINAL-LIKE DOMAIN-CONTAINING PROTEIN"/>
    <property type="match status" value="1"/>
</dbReference>
<dbReference type="InterPro" id="IPR011021">
    <property type="entry name" value="Arrestin-like_N"/>
</dbReference>
<accession>A0A9Q0RTG2</accession>
<evidence type="ECO:0000256" key="2">
    <source>
        <dbReference type="SAM" id="MobiDB-lite"/>
    </source>
</evidence>
<feature type="region of interest" description="Disordered" evidence="2">
    <location>
        <begin position="370"/>
        <end position="420"/>
    </location>
</feature>
<protein>
    <recommendedName>
        <fullName evidence="3">Arrestin C-terminal-like domain-containing protein</fullName>
    </recommendedName>
</protein>
<evidence type="ECO:0000256" key="1">
    <source>
        <dbReference type="ARBA" id="ARBA00005298"/>
    </source>
</evidence>
<dbReference type="EMBL" id="JAPWDV010000001">
    <property type="protein sequence ID" value="KAJ6225356.1"/>
    <property type="molecule type" value="Genomic_DNA"/>
</dbReference>
<dbReference type="InterPro" id="IPR014756">
    <property type="entry name" value="Ig_E-set"/>
</dbReference>
<dbReference type="Pfam" id="PF00339">
    <property type="entry name" value="Arrestin_N"/>
    <property type="match status" value="1"/>
</dbReference>
<dbReference type="SUPFAM" id="SSF81296">
    <property type="entry name" value="E set domains"/>
    <property type="match status" value="2"/>
</dbReference>
<reference evidence="4" key="1">
    <citation type="submission" date="2022-12" db="EMBL/GenBank/DDBJ databases">
        <title>Genome assemblies of Blomia tropicalis.</title>
        <authorList>
            <person name="Cui Y."/>
        </authorList>
    </citation>
    <scope>NUCLEOTIDE SEQUENCE</scope>
    <source>
        <tissue evidence="4">Adult mites</tissue>
    </source>
</reference>
<dbReference type="AlphaFoldDB" id="A0A9Q0RTG2"/>
<evidence type="ECO:0000313" key="5">
    <source>
        <dbReference type="Proteomes" id="UP001142055"/>
    </source>
</evidence>
<comment type="similarity">
    <text evidence="1">Belongs to the arrestin family.</text>
</comment>
<proteinExistence type="inferred from homology"/>
<dbReference type="Pfam" id="PF02752">
    <property type="entry name" value="Arrestin_C"/>
    <property type="match status" value="1"/>
</dbReference>
<dbReference type="Proteomes" id="UP001142055">
    <property type="component" value="Chromosome 1"/>
</dbReference>
<evidence type="ECO:0000259" key="3">
    <source>
        <dbReference type="SMART" id="SM01017"/>
    </source>
</evidence>
<feature type="compositionally biased region" description="Polar residues" evidence="2">
    <location>
        <begin position="399"/>
        <end position="410"/>
    </location>
</feature>
<comment type="caution">
    <text evidence="4">The sequence shown here is derived from an EMBL/GenBank/DDBJ whole genome shotgun (WGS) entry which is preliminary data.</text>
</comment>
<keyword evidence="5" id="KW-1185">Reference proteome</keyword>
<feature type="domain" description="Arrestin C-terminal-like" evidence="3">
    <location>
        <begin position="1"/>
        <end position="145"/>
    </location>
</feature>
<sequence>MDYIRQFDIRLEKEMYYPGESLLGHVILHTVENFKLKAIRVIMRGKAEAEWKVIVSGDRRTVKDEQTFIDDRNIIWGKEGETSILPRGHHSFPFRFQLPESCLPCSFEAKACTIRYFVRVTMDIPYASPPQGVKYFTIIGPHIDCMDEQYLKPLVGRDRRSICCFCCRQGVVSMKALLERSAYCCGESIRLKADIDNQSDEIVRLKLKLVQHVGFVIERGVLGLNKENVHTVLEYHGDDVPPNQKFRFDSKDSLVVPIMPPTLVGLCKLLQIYYVLKVWIELEKSGEDLHINFPITIATCPFRIPNSNKQPNIDYDVCCDHVEGGMYIGPEFQLGQVYDGSLGVEDGENIVLYRPVYVCVRRSHQLATNTNTTTTTTTSSTNNVKNPQQQQQQQQSSSISNNELIANNNCEPGPSNRYHN</sequence>
<dbReference type="OMA" id="AMRDESM"/>
<organism evidence="4 5">
    <name type="scientific">Blomia tropicalis</name>
    <name type="common">Mite</name>
    <dbReference type="NCBI Taxonomy" id="40697"/>
    <lineage>
        <taxon>Eukaryota</taxon>
        <taxon>Metazoa</taxon>
        <taxon>Ecdysozoa</taxon>
        <taxon>Arthropoda</taxon>
        <taxon>Chelicerata</taxon>
        <taxon>Arachnida</taxon>
        <taxon>Acari</taxon>
        <taxon>Acariformes</taxon>
        <taxon>Sarcoptiformes</taxon>
        <taxon>Astigmata</taxon>
        <taxon>Glycyphagoidea</taxon>
        <taxon>Echimyopodidae</taxon>
        <taxon>Blomia</taxon>
    </lineage>
</organism>
<dbReference type="SMART" id="SM01017">
    <property type="entry name" value="Arrestin_C"/>
    <property type="match status" value="2"/>
</dbReference>
<dbReference type="GO" id="GO:0005737">
    <property type="term" value="C:cytoplasm"/>
    <property type="evidence" value="ECO:0007669"/>
    <property type="project" value="TreeGrafter"/>
</dbReference>
<dbReference type="InterPro" id="IPR014752">
    <property type="entry name" value="Arrestin-like_C"/>
</dbReference>
<dbReference type="InterPro" id="IPR011022">
    <property type="entry name" value="Arrestin_C-like"/>
</dbReference>
<dbReference type="InterPro" id="IPR050357">
    <property type="entry name" value="Arrestin_domain-protein"/>
</dbReference>